<evidence type="ECO:0000259" key="4">
    <source>
        <dbReference type="SMART" id="SM00922"/>
    </source>
</evidence>
<keyword evidence="2" id="KW-0479">Metal-binding</keyword>
<organism evidence="5 6">
    <name type="scientific">Rhizoctonia solani</name>
    <dbReference type="NCBI Taxonomy" id="456999"/>
    <lineage>
        <taxon>Eukaryota</taxon>
        <taxon>Fungi</taxon>
        <taxon>Dikarya</taxon>
        <taxon>Basidiomycota</taxon>
        <taxon>Agaricomycotina</taxon>
        <taxon>Agaricomycetes</taxon>
        <taxon>Cantharellales</taxon>
        <taxon>Ceratobasidiaceae</taxon>
        <taxon>Rhizoctonia</taxon>
    </lineage>
</organism>
<dbReference type="EMBL" id="CAJNJQ010002439">
    <property type="protein sequence ID" value="CAE7175638.1"/>
    <property type="molecule type" value="Genomic_DNA"/>
</dbReference>
<dbReference type="Gene3D" id="3.20.20.120">
    <property type="entry name" value="Enolase-like C-terminal domain"/>
    <property type="match status" value="1"/>
</dbReference>
<dbReference type="Pfam" id="PF02746">
    <property type="entry name" value="MR_MLE_N"/>
    <property type="match status" value="1"/>
</dbReference>
<proteinExistence type="predicted"/>
<reference evidence="5" key="1">
    <citation type="submission" date="2021-01" db="EMBL/GenBank/DDBJ databases">
        <authorList>
            <person name="Kaushik A."/>
        </authorList>
    </citation>
    <scope>NUCLEOTIDE SEQUENCE</scope>
    <source>
        <strain evidence="5">AG5</strain>
    </source>
</reference>
<dbReference type="InterPro" id="IPR013341">
    <property type="entry name" value="Mandelate_racemase_N_dom"/>
</dbReference>
<evidence type="ECO:0000256" key="2">
    <source>
        <dbReference type="ARBA" id="ARBA00022723"/>
    </source>
</evidence>
<dbReference type="InterPro" id="IPR029065">
    <property type="entry name" value="Enolase_C-like"/>
</dbReference>
<dbReference type="SFLD" id="SFLDS00001">
    <property type="entry name" value="Enolase"/>
    <property type="match status" value="1"/>
</dbReference>
<dbReference type="NCBIfam" id="NF011968">
    <property type="entry name" value="PRK15440.1"/>
    <property type="match status" value="1"/>
</dbReference>
<accession>A0A8H3I064</accession>
<dbReference type="PANTHER" id="PTHR13794:SF58">
    <property type="entry name" value="MITOCHONDRIAL ENOLASE SUPERFAMILY MEMBER 1"/>
    <property type="match status" value="1"/>
</dbReference>
<dbReference type="FunFam" id="3.20.20.120:FF:000005">
    <property type="entry name" value="Putative L-rhamnonate dehydratase"/>
    <property type="match status" value="1"/>
</dbReference>
<evidence type="ECO:0000256" key="1">
    <source>
        <dbReference type="ARBA" id="ARBA00001946"/>
    </source>
</evidence>
<comment type="cofactor">
    <cofactor evidence="1">
        <name>Mg(2+)</name>
        <dbReference type="ChEBI" id="CHEBI:18420"/>
    </cofactor>
</comment>
<dbReference type="SUPFAM" id="SSF54826">
    <property type="entry name" value="Enolase N-terminal domain-like"/>
    <property type="match status" value="1"/>
</dbReference>
<dbReference type="SUPFAM" id="SSF51604">
    <property type="entry name" value="Enolase C-terminal domain-like"/>
    <property type="match status" value="1"/>
</dbReference>
<dbReference type="SFLD" id="SFLDG00179">
    <property type="entry name" value="mandelate_racemase"/>
    <property type="match status" value="1"/>
</dbReference>
<dbReference type="InterPro" id="IPR023444">
    <property type="entry name" value="L-Rhamnon_dehydrat"/>
</dbReference>
<dbReference type="Gene3D" id="3.30.390.10">
    <property type="entry name" value="Enolase-like, N-terminal domain"/>
    <property type="match status" value="1"/>
</dbReference>
<sequence>MPFPTITEIKTFVVPGEGEGGDYHSQKAGHWIIGQISNPMSRYEQYKASRVSWGINVLGRQVLSFCVQLTASDGSVGFATGMGGPPSCWLVEQHFKRFLVGADPRDTSILSDQMLRASMYYGRKGLVVATISVVDLALWDLVGKIRKEPVYKMIGGRTRDHLSFYCTGPLPAEAKRLGFWGGKVPLTWGPADGQEGMRKNYEELKKHRESGPDFPIMVDCYMSLTVQYAIELATMCLPLNITWWEEVLHPDAEGYEKLKAALPQLKWTTGEHEYTRYGFKKLLDTKSIDIIQPDIMWCGGLTELLRITSLASAYDVDVVCHGSGPYSYHFAVSQSNTPFTEIICNAPDGKSVKPVFGNLFLNEVMPVNGRIELEKLDAPGFGLELNPAIKLIDGARLLTPDPERPLGQADK</sequence>
<dbReference type="InterPro" id="IPR013342">
    <property type="entry name" value="Mandelate_racemase_C"/>
</dbReference>
<dbReference type="SFLD" id="SFLDF00006">
    <property type="entry name" value="rhamnonate_dehydratase"/>
    <property type="match status" value="1"/>
</dbReference>
<gene>
    <name evidence="5" type="ORF">RDB_LOCUS111267</name>
</gene>
<comment type="caution">
    <text evidence="5">The sequence shown here is derived from an EMBL/GenBank/DDBJ whole genome shotgun (WGS) entry which is preliminary data.</text>
</comment>
<dbReference type="GO" id="GO:0016052">
    <property type="term" value="P:carbohydrate catabolic process"/>
    <property type="evidence" value="ECO:0007669"/>
    <property type="project" value="TreeGrafter"/>
</dbReference>
<evidence type="ECO:0000256" key="3">
    <source>
        <dbReference type="ARBA" id="ARBA00022842"/>
    </source>
</evidence>
<protein>
    <recommendedName>
        <fullName evidence="4">Mandelate racemase/muconate lactonizing enzyme C-terminal domain-containing protein</fullName>
    </recommendedName>
</protein>
<evidence type="ECO:0000313" key="5">
    <source>
        <dbReference type="EMBL" id="CAE7175638.1"/>
    </source>
</evidence>
<name>A0A8H3I064_9AGAM</name>
<dbReference type="Proteomes" id="UP000663827">
    <property type="component" value="Unassembled WGS sequence"/>
</dbReference>
<dbReference type="SMART" id="SM00922">
    <property type="entry name" value="MR_MLE"/>
    <property type="match status" value="1"/>
</dbReference>
<dbReference type="PANTHER" id="PTHR13794">
    <property type="entry name" value="ENOLASE SUPERFAMILY, MANDELATE RACEMASE"/>
    <property type="match status" value="1"/>
</dbReference>
<dbReference type="Pfam" id="PF13378">
    <property type="entry name" value="MR_MLE_C"/>
    <property type="match status" value="1"/>
</dbReference>
<dbReference type="GO" id="GO:0000287">
    <property type="term" value="F:magnesium ion binding"/>
    <property type="evidence" value="ECO:0007669"/>
    <property type="project" value="TreeGrafter"/>
</dbReference>
<dbReference type="InterPro" id="IPR036849">
    <property type="entry name" value="Enolase-like_C_sf"/>
</dbReference>
<keyword evidence="3" id="KW-0460">Magnesium</keyword>
<feature type="domain" description="Mandelate racemase/muconate lactonizing enzyme C-terminal" evidence="4">
    <location>
        <begin position="171"/>
        <end position="265"/>
    </location>
</feature>
<dbReference type="AlphaFoldDB" id="A0A8H3I064"/>
<dbReference type="InterPro" id="IPR029017">
    <property type="entry name" value="Enolase-like_N"/>
</dbReference>
<dbReference type="InterPro" id="IPR046945">
    <property type="entry name" value="RHMD-like"/>
</dbReference>
<dbReference type="GO" id="GO:0050032">
    <property type="term" value="F:L-rhamnonate dehydratase activity"/>
    <property type="evidence" value="ECO:0007669"/>
    <property type="project" value="InterPro"/>
</dbReference>
<evidence type="ECO:0000313" key="6">
    <source>
        <dbReference type="Proteomes" id="UP000663827"/>
    </source>
</evidence>